<keyword evidence="1" id="KW-0732">Signal</keyword>
<dbReference type="AlphaFoldDB" id="A0A9P6E4B3"/>
<dbReference type="InterPro" id="IPR017853">
    <property type="entry name" value="GH"/>
</dbReference>
<dbReference type="InterPro" id="IPR052974">
    <property type="entry name" value="GH79_Enzymes"/>
</dbReference>
<comment type="caution">
    <text evidence="3">The sequence shown here is derived from an EMBL/GenBank/DDBJ whole genome shotgun (WGS) entry which is preliminary data.</text>
</comment>
<accession>A0A9P6E4B3</accession>
<evidence type="ECO:0000313" key="3">
    <source>
        <dbReference type="EMBL" id="KAF9522314.1"/>
    </source>
</evidence>
<dbReference type="Pfam" id="PF16862">
    <property type="entry name" value="Glyco_hydro_79C"/>
    <property type="match status" value="1"/>
</dbReference>
<protein>
    <recommendedName>
        <fullName evidence="2">Beta-glucuronidase C-terminal domain-containing protein</fullName>
    </recommendedName>
</protein>
<dbReference type="OrthoDB" id="2796951at2759"/>
<dbReference type="SUPFAM" id="SSF51445">
    <property type="entry name" value="(Trans)glycosidases"/>
    <property type="match status" value="1"/>
</dbReference>
<evidence type="ECO:0000259" key="2">
    <source>
        <dbReference type="Pfam" id="PF16862"/>
    </source>
</evidence>
<gene>
    <name evidence="3" type="ORF">CPB83DRAFT_911422</name>
</gene>
<organism evidence="3 4">
    <name type="scientific">Crepidotus variabilis</name>
    <dbReference type="NCBI Taxonomy" id="179855"/>
    <lineage>
        <taxon>Eukaryota</taxon>
        <taxon>Fungi</taxon>
        <taxon>Dikarya</taxon>
        <taxon>Basidiomycota</taxon>
        <taxon>Agaricomycotina</taxon>
        <taxon>Agaricomycetes</taxon>
        <taxon>Agaricomycetidae</taxon>
        <taxon>Agaricales</taxon>
        <taxon>Agaricineae</taxon>
        <taxon>Crepidotaceae</taxon>
        <taxon>Crepidotus</taxon>
    </lineage>
</organism>
<dbReference type="PANTHER" id="PTHR36183:SF2">
    <property type="entry name" value="BETA-GLUCURONIDASE C-TERMINAL DOMAIN-CONTAINING PROTEIN"/>
    <property type="match status" value="1"/>
</dbReference>
<keyword evidence="4" id="KW-1185">Reference proteome</keyword>
<name>A0A9P6E4B3_9AGAR</name>
<sequence>MLWSTQLLLLSNVAFGLQIPLQLTAPSNAAKLSTSLISFSIEQDRWTDWAGSTSRNDFFYNTLNNLGQLTGTPPQIRIGANSEDHTNYDPSLQFSQATFPAPSANVPYPEATKIAVGDGYYQSAKFLPPNTHVIWGVNFGSNNLSSAYLEAKSILKAFSSPEILDAGIKLDALEFGNEADLYKNNGLRASTYNISQYATEWLTFATNVSTSLKLSPMSIPKLWAASFAGSSHSTSGFSPQAIFNQGVLSSPVAPLISTISQHRYSGSFCSGSSGLLQDLMTKSTIRGNLTDLQPDIAAVHAKGLDYVLGETNSYSCHGAPGVSNTAGAAIWTLDYLLFASQIGISKVFFHEGIGFKYNLVQPSPLPRSTLDGTALPAPLAPHIQPQYYAAIIAAEAIGRPSGGTVAIELKIDNIRLAGYAFYDGATGKVSKVLLINSQAYFSGSTASRGSIDVSFSFDASGNAPKRMSIKRLSIPHADDIVDLKWGGQTYETADGKVVGELQVEVMDVTKVVSIHDTEVVLLSFS</sequence>
<feature type="chain" id="PRO_5040381455" description="Beta-glucuronidase C-terminal domain-containing protein" evidence="1">
    <location>
        <begin position="17"/>
        <end position="525"/>
    </location>
</feature>
<dbReference type="Gene3D" id="3.20.20.80">
    <property type="entry name" value="Glycosidases"/>
    <property type="match status" value="1"/>
</dbReference>
<dbReference type="InterPro" id="IPR031728">
    <property type="entry name" value="GlcAase_C"/>
</dbReference>
<dbReference type="EMBL" id="MU157951">
    <property type="protein sequence ID" value="KAF9522314.1"/>
    <property type="molecule type" value="Genomic_DNA"/>
</dbReference>
<dbReference type="PANTHER" id="PTHR36183">
    <property type="entry name" value="BETA-GLUCURONIDASE"/>
    <property type="match status" value="1"/>
</dbReference>
<feature type="domain" description="Beta-glucuronidase C-terminal" evidence="2">
    <location>
        <begin position="418"/>
        <end position="521"/>
    </location>
</feature>
<reference evidence="3" key="1">
    <citation type="submission" date="2020-11" db="EMBL/GenBank/DDBJ databases">
        <authorList>
            <consortium name="DOE Joint Genome Institute"/>
            <person name="Ahrendt S."/>
            <person name="Riley R."/>
            <person name="Andreopoulos W."/>
            <person name="Labutti K."/>
            <person name="Pangilinan J."/>
            <person name="Ruiz-Duenas F.J."/>
            <person name="Barrasa J.M."/>
            <person name="Sanchez-Garcia M."/>
            <person name="Camarero S."/>
            <person name="Miyauchi S."/>
            <person name="Serrano A."/>
            <person name="Linde D."/>
            <person name="Babiker R."/>
            <person name="Drula E."/>
            <person name="Ayuso-Fernandez I."/>
            <person name="Pacheco R."/>
            <person name="Padilla G."/>
            <person name="Ferreira P."/>
            <person name="Barriuso J."/>
            <person name="Kellner H."/>
            <person name="Castanera R."/>
            <person name="Alfaro M."/>
            <person name="Ramirez L."/>
            <person name="Pisabarro A.G."/>
            <person name="Kuo A."/>
            <person name="Tritt A."/>
            <person name="Lipzen A."/>
            <person name="He G."/>
            <person name="Yan M."/>
            <person name="Ng V."/>
            <person name="Cullen D."/>
            <person name="Martin F."/>
            <person name="Rosso M.-N."/>
            <person name="Henrissat B."/>
            <person name="Hibbett D."/>
            <person name="Martinez A.T."/>
            <person name="Grigoriev I.V."/>
        </authorList>
    </citation>
    <scope>NUCLEOTIDE SEQUENCE</scope>
    <source>
        <strain evidence="3">CBS 506.95</strain>
    </source>
</reference>
<evidence type="ECO:0000256" key="1">
    <source>
        <dbReference type="SAM" id="SignalP"/>
    </source>
</evidence>
<proteinExistence type="predicted"/>
<feature type="signal peptide" evidence="1">
    <location>
        <begin position="1"/>
        <end position="16"/>
    </location>
</feature>
<evidence type="ECO:0000313" key="4">
    <source>
        <dbReference type="Proteomes" id="UP000807306"/>
    </source>
</evidence>
<dbReference type="Proteomes" id="UP000807306">
    <property type="component" value="Unassembled WGS sequence"/>
</dbReference>